<evidence type="ECO:0000313" key="13">
    <source>
        <dbReference type="WBParaSite" id="PSAMB.scaffold469size50147.g6137.t1"/>
    </source>
</evidence>
<keyword evidence="4 9" id="KW-0812">Transmembrane</keyword>
<evidence type="ECO:0000256" key="5">
    <source>
        <dbReference type="ARBA" id="ARBA00022737"/>
    </source>
</evidence>
<dbReference type="Pfam" id="PF00153">
    <property type="entry name" value="Mito_carr"/>
    <property type="match status" value="1"/>
</dbReference>
<evidence type="ECO:0000256" key="11">
    <source>
        <dbReference type="SAM" id="MobiDB-lite"/>
    </source>
</evidence>
<reference evidence="13" key="1">
    <citation type="submission" date="2022-11" db="UniProtKB">
        <authorList>
            <consortium name="WormBaseParasite"/>
        </authorList>
    </citation>
    <scope>IDENTIFICATION</scope>
</reference>
<keyword evidence="12" id="KW-1185">Reference proteome</keyword>
<evidence type="ECO:0000256" key="10">
    <source>
        <dbReference type="RuleBase" id="RU000488"/>
    </source>
</evidence>
<dbReference type="GO" id="GO:1990575">
    <property type="term" value="P:mitochondrial L-ornithine transmembrane transport"/>
    <property type="evidence" value="ECO:0007669"/>
    <property type="project" value="TreeGrafter"/>
</dbReference>
<dbReference type="GO" id="GO:0031966">
    <property type="term" value="C:mitochondrial membrane"/>
    <property type="evidence" value="ECO:0007669"/>
    <property type="project" value="UniProtKB-SubCell"/>
</dbReference>
<keyword evidence="3 10" id="KW-0813">Transport</keyword>
<name>A0A914WS76_9BILA</name>
<evidence type="ECO:0000256" key="8">
    <source>
        <dbReference type="ARBA" id="ARBA00023136"/>
    </source>
</evidence>
<keyword evidence="6" id="KW-1133">Transmembrane helix</keyword>
<evidence type="ECO:0000313" key="12">
    <source>
        <dbReference type="Proteomes" id="UP000887566"/>
    </source>
</evidence>
<dbReference type="InterPro" id="IPR023395">
    <property type="entry name" value="MCP_dom_sf"/>
</dbReference>
<feature type="region of interest" description="Disordered" evidence="11">
    <location>
        <begin position="149"/>
        <end position="168"/>
    </location>
</feature>
<evidence type="ECO:0000256" key="2">
    <source>
        <dbReference type="ARBA" id="ARBA00006375"/>
    </source>
</evidence>
<dbReference type="Gene3D" id="1.50.40.10">
    <property type="entry name" value="Mitochondrial carrier domain"/>
    <property type="match status" value="1"/>
</dbReference>
<evidence type="ECO:0000256" key="4">
    <source>
        <dbReference type="ARBA" id="ARBA00022692"/>
    </source>
</evidence>
<comment type="subcellular location">
    <subcellularLocation>
        <location evidence="1">Mitochondrion membrane</location>
        <topology evidence="1">Multi-pass membrane protein</topology>
    </subcellularLocation>
</comment>
<comment type="similarity">
    <text evidence="2 10">Belongs to the mitochondrial carrier (TC 2.A.29) family.</text>
</comment>
<accession>A0A914WS76</accession>
<evidence type="ECO:0000256" key="9">
    <source>
        <dbReference type="PROSITE-ProRule" id="PRU00282"/>
    </source>
</evidence>
<keyword evidence="7" id="KW-0496">Mitochondrion</keyword>
<organism evidence="12 13">
    <name type="scientific">Plectus sambesii</name>
    <dbReference type="NCBI Taxonomy" id="2011161"/>
    <lineage>
        <taxon>Eukaryota</taxon>
        <taxon>Metazoa</taxon>
        <taxon>Ecdysozoa</taxon>
        <taxon>Nematoda</taxon>
        <taxon>Chromadorea</taxon>
        <taxon>Plectida</taxon>
        <taxon>Plectina</taxon>
        <taxon>Plectoidea</taxon>
        <taxon>Plectidae</taxon>
        <taxon>Plectus</taxon>
    </lineage>
</organism>
<dbReference type="Proteomes" id="UP000887566">
    <property type="component" value="Unplaced"/>
</dbReference>
<evidence type="ECO:0000256" key="7">
    <source>
        <dbReference type="ARBA" id="ARBA00023128"/>
    </source>
</evidence>
<protein>
    <submittedName>
        <fullName evidence="13">Uncharacterized protein</fullName>
    </submittedName>
</protein>
<dbReference type="GO" id="GO:0005289">
    <property type="term" value="F:high-affinity L-arginine transmembrane transporter activity"/>
    <property type="evidence" value="ECO:0007669"/>
    <property type="project" value="TreeGrafter"/>
</dbReference>
<dbReference type="SUPFAM" id="SSF103506">
    <property type="entry name" value="Mitochondrial carrier"/>
    <property type="match status" value="1"/>
</dbReference>
<evidence type="ECO:0000256" key="6">
    <source>
        <dbReference type="ARBA" id="ARBA00022989"/>
    </source>
</evidence>
<keyword evidence="5" id="KW-0677">Repeat</keyword>
<dbReference type="WBParaSite" id="PSAMB.scaffold469size50147.g6137.t1">
    <property type="protein sequence ID" value="PSAMB.scaffold469size50147.g6137.t1"/>
    <property type="gene ID" value="PSAMB.scaffold469size50147.g6137"/>
</dbReference>
<evidence type="ECO:0000256" key="1">
    <source>
        <dbReference type="ARBA" id="ARBA00004225"/>
    </source>
</evidence>
<sequence length="168" mass="19462">MVSWLFNYPTDVIKTRFQTDLSYTSYWDCIRKTYAENGWRSFSVGLGSTLLRAFPSNAATFFVVEWTYRLMLDSKVIEEQHSGSNKKVKKESSILLGGTDHGHQHQLVNMKQSAPYIRMYDLWHRNSFLLPEAGSTFIDPMLHGRRFRPEPTPQGTPIDPMIHGSRFI</sequence>
<dbReference type="PANTHER" id="PTHR45624:SF61">
    <property type="entry name" value="MITOCHONDRIAL BASIC AMINO ACIDS TRANSPORTER"/>
    <property type="match status" value="1"/>
</dbReference>
<dbReference type="PANTHER" id="PTHR45624">
    <property type="entry name" value="MITOCHONDRIAL BASIC AMINO ACIDS TRANSPORTER-RELATED"/>
    <property type="match status" value="1"/>
</dbReference>
<dbReference type="InterPro" id="IPR050567">
    <property type="entry name" value="Mitochondrial_Carrier"/>
</dbReference>
<dbReference type="InterPro" id="IPR018108">
    <property type="entry name" value="MCP_transmembrane"/>
</dbReference>
<dbReference type="AlphaFoldDB" id="A0A914WS76"/>
<evidence type="ECO:0000256" key="3">
    <source>
        <dbReference type="ARBA" id="ARBA00022448"/>
    </source>
</evidence>
<proteinExistence type="inferred from homology"/>
<feature type="repeat" description="Solcar" evidence="9">
    <location>
        <begin position="1"/>
        <end position="70"/>
    </location>
</feature>
<dbReference type="PROSITE" id="PS50920">
    <property type="entry name" value="SOLCAR"/>
    <property type="match status" value="1"/>
</dbReference>
<keyword evidence="8 9" id="KW-0472">Membrane</keyword>